<evidence type="ECO:0000313" key="2">
    <source>
        <dbReference type="EMBL" id="KAF2075395.1"/>
    </source>
</evidence>
<dbReference type="PANTHER" id="PTHR35201">
    <property type="entry name" value="TERPENE SYNTHASE"/>
    <property type="match status" value="1"/>
</dbReference>
<dbReference type="PANTHER" id="PTHR35201:SF4">
    <property type="entry name" value="BETA-PINACENE SYNTHASE-RELATED"/>
    <property type="match status" value="1"/>
</dbReference>
<dbReference type="InterPro" id="IPR034686">
    <property type="entry name" value="Terpene_cyclase-like_2"/>
</dbReference>
<evidence type="ECO:0008006" key="4">
    <source>
        <dbReference type="Google" id="ProtNLM"/>
    </source>
</evidence>
<dbReference type="Pfam" id="PF19086">
    <property type="entry name" value="Terpene_syn_C_2"/>
    <property type="match status" value="1"/>
</dbReference>
<accession>A0A8J4PXX1</accession>
<dbReference type="GO" id="GO:0010333">
    <property type="term" value="F:terpene synthase activity"/>
    <property type="evidence" value="ECO:0007669"/>
    <property type="project" value="InterPro"/>
</dbReference>
<name>A0A8J4PXX1_9MYCE</name>
<gene>
    <name evidence="2" type="ORF">CYY_003319</name>
</gene>
<dbReference type="Proteomes" id="UP000695562">
    <property type="component" value="Unassembled WGS sequence"/>
</dbReference>
<dbReference type="Gene3D" id="1.10.600.10">
    <property type="entry name" value="Farnesyl Diphosphate Synthase"/>
    <property type="match status" value="1"/>
</dbReference>
<keyword evidence="3" id="KW-1185">Reference proteome</keyword>
<reference evidence="2" key="1">
    <citation type="submission" date="2020-01" db="EMBL/GenBank/DDBJ databases">
        <title>Development of genomics and gene disruption for Polysphondylium violaceum indicates a role for the polyketide synthase stlB in stalk morphogenesis.</title>
        <authorList>
            <person name="Narita B."/>
            <person name="Kawabe Y."/>
            <person name="Kin K."/>
            <person name="Saito T."/>
            <person name="Gibbs R."/>
            <person name="Kuspa A."/>
            <person name="Muzny D."/>
            <person name="Queller D."/>
            <person name="Richards S."/>
            <person name="Strassman J."/>
            <person name="Sucgang R."/>
            <person name="Worley K."/>
            <person name="Schaap P."/>
        </authorList>
    </citation>
    <scope>NUCLEOTIDE SEQUENCE</scope>
    <source>
        <strain evidence="2">QSvi11</strain>
    </source>
</reference>
<comment type="caution">
    <text evidence="2">The sequence shown here is derived from an EMBL/GenBank/DDBJ whole genome shotgun (WGS) entry which is preliminary data.</text>
</comment>
<sequence>MTHSISNLFQYIMGDPVWSSRLGCYKIAQSSMPKNSPMNVSFLDGIVKKYADIGLPIKEKIKTILSLDKLYWVCFLSPNISKDDEQVYEIAIKGLLWGYVVDDYFDDHMEFYSQENIESTVKQVKRINDIFQMKKSITKNDTKTLVEMLTWDLVYTLKSYTSQNPVLYNSIFQNFLQKCIEYTNSFISFNMYKNIQEKNFYTWLSLRKLNGGAANLFVLSFLCTCYPSEDTIISKNIFNCMNFNQMVEKYAEVMVLLNDLASYDKDMMLGQMEANPVYFLQRCNKISKQDAQEKVMKLILESMSEIIELEKELSFDFRDSLCVDQLFKDLSWLLFGLMTWGPQHYSQPPSAASARSVEE</sequence>
<organism evidence="2 3">
    <name type="scientific">Polysphondylium violaceum</name>
    <dbReference type="NCBI Taxonomy" id="133409"/>
    <lineage>
        <taxon>Eukaryota</taxon>
        <taxon>Amoebozoa</taxon>
        <taxon>Evosea</taxon>
        <taxon>Eumycetozoa</taxon>
        <taxon>Dictyostelia</taxon>
        <taxon>Dictyosteliales</taxon>
        <taxon>Dictyosteliaceae</taxon>
        <taxon>Polysphondylium</taxon>
    </lineage>
</organism>
<protein>
    <recommendedName>
        <fullName evidence="4">Terpene synthase</fullName>
    </recommendedName>
</protein>
<dbReference type="GO" id="GO:0046246">
    <property type="term" value="P:terpene biosynthetic process"/>
    <property type="evidence" value="ECO:0007669"/>
    <property type="project" value="UniProtKB-ARBA"/>
</dbReference>
<evidence type="ECO:0000313" key="3">
    <source>
        <dbReference type="Proteomes" id="UP000695562"/>
    </source>
</evidence>
<dbReference type="SUPFAM" id="SSF48576">
    <property type="entry name" value="Terpenoid synthases"/>
    <property type="match status" value="1"/>
</dbReference>
<comment type="similarity">
    <text evidence="1">Belongs to the terpene synthase family.</text>
</comment>
<dbReference type="AlphaFoldDB" id="A0A8J4PXX1"/>
<proteinExistence type="inferred from homology"/>
<dbReference type="InterPro" id="IPR008949">
    <property type="entry name" value="Isoprenoid_synthase_dom_sf"/>
</dbReference>
<dbReference type="EMBL" id="AJWJ01000102">
    <property type="protein sequence ID" value="KAF2075395.1"/>
    <property type="molecule type" value="Genomic_DNA"/>
</dbReference>
<evidence type="ECO:0000256" key="1">
    <source>
        <dbReference type="ARBA" id="ARBA00006333"/>
    </source>
</evidence>